<feature type="compositionally biased region" description="Polar residues" evidence="1">
    <location>
        <begin position="180"/>
        <end position="196"/>
    </location>
</feature>
<feature type="compositionally biased region" description="Low complexity" evidence="1">
    <location>
        <begin position="103"/>
        <end position="128"/>
    </location>
</feature>
<name>A0A066WGE7_TILAU</name>
<dbReference type="AlphaFoldDB" id="A0A066WGE7"/>
<dbReference type="InParanoid" id="A0A066WGE7"/>
<protein>
    <submittedName>
        <fullName evidence="2">Uncharacterized protein</fullName>
    </submittedName>
</protein>
<comment type="caution">
    <text evidence="2">The sequence shown here is derived from an EMBL/GenBank/DDBJ whole genome shotgun (WGS) entry which is preliminary data.</text>
</comment>
<evidence type="ECO:0000313" key="3">
    <source>
        <dbReference type="Proteomes" id="UP000027361"/>
    </source>
</evidence>
<accession>A0A066WGE7</accession>
<dbReference type="InterPro" id="IPR028322">
    <property type="entry name" value="PNRC-like_rgn"/>
</dbReference>
<feature type="compositionally biased region" description="Low complexity" evidence="1">
    <location>
        <begin position="224"/>
        <end position="247"/>
    </location>
</feature>
<evidence type="ECO:0000313" key="2">
    <source>
        <dbReference type="EMBL" id="KDN52831.1"/>
    </source>
</evidence>
<feature type="compositionally biased region" description="Basic and acidic residues" evidence="1">
    <location>
        <begin position="146"/>
        <end position="155"/>
    </location>
</feature>
<dbReference type="Proteomes" id="UP000027361">
    <property type="component" value="Unassembled WGS sequence"/>
</dbReference>
<dbReference type="OrthoDB" id="3366817at2759"/>
<gene>
    <name evidence="2" type="ORF">K437DRAFT_272131</name>
</gene>
<feature type="compositionally biased region" description="Polar residues" evidence="1">
    <location>
        <begin position="88"/>
        <end position="97"/>
    </location>
</feature>
<sequence length="514" mass="53373">MLSVMQPSSKDLPSHAASIAKGNSAKEVMHGSISLARSASSAIKSGAQTLQETKSAPRPGPSACNKRARSHQQQQDRNESSEDISPIATPSKSQPHNIRSKGKAAALRGELAAASRDDASSAVLLSSSPPTGLASAERKAARKARGGNESKHPAAEPEWDMPILSNVAIDADSGASTPLTWQQELLSMKKTASTDSPQKRSDRTQASKKSSSPSGLARTRDQHASQAQQSSEASTSTSSTSLASAAAPPLTWQQELMVVSSKSKKQASSAKPTLKDGPNGDASASTIPLEQSQQQQQVLHQHQHRRGHSASATSGPAQPSTPAKQQAFKPSPASQKNVAAGYHAQQYTLAGGGDLMYAGPNFHNSPSPASLPAPKFIKHRSTALPNASQPLSSFVHGTQNGATAASLRHTPSIPTMGVHPSWPYHPSSDVVQHAASSTSSLIQSHTAPLSANSGWATASTAAALANSSFTAAISPAPSYGGSFPGQTTADPSDGRNCSSNKEQTIESLLSRLMR</sequence>
<feature type="compositionally biased region" description="Low complexity" evidence="1">
    <location>
        <begin position="32"/>
        <end position="45"/>
    </location>
</feature>
<dbReference type="Pfam" id="PF15365">
    <property type="entry name" value="PNRC"/>
    <property type="match status" value="1"/>
</dbReference>
<dbReference type="EMBL" id="JMSN01000006">
    <property type="protein sequence ID" value="KDN52831.1"/>
    <property type="molecule type" value="Genomic_DNA"/>
</dbReference>
<feature type="compositionally biased region" description="Polar residues" evidence="1">
    <location>
        <begin position="310"/>
        <end position="324"/>
    </location>
</feature>
<feature type="region of interest" description="Disordered" evidence="1">
    <location>
        <begin position="1"/>
        <end position="162"/>
    </location>
</feature>
<dbReference type="RefSeq" id="XP_013245670.1">
    <property type="nucleotide sequence ID" value="XM_013390216.1"/>
</dbReference>
<feature type="compositionally biased region" description="Polar residues" evidence="1">
    <location>
        <begin position="484"/>
        <end position="502"/>
    </location>
</feature>
<dbReference type="GO" id="GO:0016071">
    <property type="term" value="P:mRNA metabolic process"/>
    <property type="evidence" value="ECO:0007669"/>
    <property type="project" value="UniProtKB-ARBA"/>
</dbReference>
<feature type="compositionally biased region" description="Polar residues" evidence="1">
    <location>
        <begin position="1"/>
        <end position="11"/>
    </location>
</feature>
<proteinExistence type="predicted"/>
<organism evidence="2 3">
    <name type="scientific">Tilletiaria anomala (strain ATCC 24038 / CBS 436.72 / UBC 951)</name>
    <dbReference type="NCBI Taxonomy" id="1037660"/>
    <lineage>
        <taxon>Eukaryota</taxon>
        <taxon>Fungi</taxon>
        <taxon>Dikarya</taxon>
        <taxon>Basidiomycota</taxon>
        <taxon>Ustilaginomycotina</taxon>
        <taxon>Exobasidiomycetes</taxon>
        <taxon>Georgefischeriales</taxon>
        <taxon>Tilletiariaceae</taxon>
        <taxon>Tilletiaria</taxon>
    </lineage>
</organism>
<dbReference type="GeneID" id="25266332"/>
<reference evidence="2 3" key="1">
    <citation type="submission" date="2014-05" db="EMBL/GenBank/DDBJ databases">
        <title>Draft genome sequence of a rare smut relative, Tilletiaria anomala UBC 951.</title>
        <authorList>
            <consortium name="DOE Joint Genome Institute"/>
            <person name="Toome M."/>
            <person name="Kuo A."/>
            <person name="Henrissat B."/>
            <person name="Lipzen A."/>
            <person name="Tritt A."/>
            <person name="Yoshinaga Y."/>
            <person name="Zane M."/>
            <person name="Barry K."/>
            <person name="Grigoriev I.V."/>
            <person name="Spatafora J.W."/>
            <person name="Aimea M.C."/>
        </authorList>
    </citation>
    <scope>NUCLEOTIDE SEQUENCE [LARGE SCALE GENOMIC DNA]</scope>
    <source>
        <strain evidence="2 3">UBC 951</strain>
    </source>
</reference>
<keyword evidence="3" id="KW-1185">Reference proteome</keyword>
<feature type="region of interest" description="Disordered" evidence="1">
    <location>
        <begin position="475"/>
        <end position="502"/>
    </location>
</feature>
<evidence type="ECO:0000256" key="1">
    <source>
        <dbReference type="SAM" id="MobiDB-lite"/>
    </source>
</evidence>
<feature type="region of interest" description="Disordered" evidence="1">
    <location>
        <begin position="180"/>
        <end position="338"/>
    </location>
</feature>
<feature type="compositionally biased region" description="Low complexity" evidence="1">
    <location>
        <begin position="291"/>
        <end position="300"/>
    </location>
</feature>
<dbReference type="HOGENOM" id="CLU_530172_0_0_1"/>